<sequence length="73" mass="8028">MYDAPYSPIKKSTGSATVSHSTPLNLTFEWWGELLTPPLTEQLDALDAETEMQLCCSSDVEQFGLGNFSLRSA</sequence>
<dbReference type="OrthoDB" id="10269499at2759"/>
<dbReference type="EMBL" id="QXFV01000949">
    <property type="protein sequence ID" value="KAE9020113.1"/>
    <property type="molecule type" value="Genomic_DNA"/>
</dbReference>
<evidence type="ECO:0000313" key="6">
    <source>
        <dbReference type="Proteomes" id="UP000435112"/>
    </source>
</evidence>
<dbReference type="Proteomes" id="UP000429607">
    <property type="component" value="Unassembled WGS sequence"/>
</dbReference>
<comment type="caution">
    <text evidence="2">The sequence shown here is derived from an EMBL/GenBank/DDBJ whole genome shotgun (WGS) entry which is preliminary data.</text>
</comment>
<keyword evidence="5" id="KW-1185">Reference proteome</keyword>
<organism evidence="2 4">
    <name type="scientific">Phytophthora rubi</name>
    <dbReference type="NCBI Taxonomy" id="129364"/>
    <lineage>
        <taxon>Eukaryota</taxon>
        <taxon>Sar</taxon>
        <taxon>Stramenopiles</taxon>
        <taxon>Oomycota</taxon>
        <taxon>Peronosporomycetes</taxon>
        <taxon>Peronosporales</taxon>
        <taxon>Peronosporaceae</taxon>
        <taxon>Phytophthora</taxon>
    </lineage>
</organism>
<protein>
    <submittedName>
        <fullName evidence="2">Uncharacterized protein</fullName>
    </submittedName>
</protein>
<evidence type="ECO:0000313" key="3">
    <source>
        <dbReference type="EMBL" id="KAE9329703.1"/>
    </source>
</evidence>
<evidence type="ECO:0000313" key="1">
    <source>
        <dbReference type="EMBL" id="KAE9014999.1"/>
    </source>
</evidence>
<dbReference type="EMBL" id="QXFT01001076">
    <property type="protein sequence ID" value="KAE9329703.1"/>
    <property type="molecule type" value="Genomic_DNA"/>
</dbReference>
<reference evidence="4 6" key="1">
    <citation type="submission" date="2018-09" db="EMBL/GenBank/DDBJ databases">
        <title>Genomic investigation of the strawberry pathogen Phytophthora fragariae indicates pathogenicity is determined by transcriptional variation in three key races.</title>
        <authorList>
            <person name="Adams T.M."/>
            <person name="Armitage A.D."/>
            <person name="Sobczyk M.K."/>
            <person name="Bates H.J."/>
            <person name="Dunwell J.M."/>
            <person name="Nellist C.F."/>
            <person name="Harrison R.J."/>
        </authorList>
    </citation>
    <scope>NUCLEOTIDE SEQUENCE [LARGE SCALE GENOMIC DNA]</scope>
    <source>
        <strain evidence="2 4">SCRP249</strain>
        <strain evidence="1 6">SCRP324</strain>
        <strain evidence="3 5">SCRP333</strain>
    </source>
</reference>
<dbReference type="Proteomes" id="UP000434957">
    <property type="component" value="Unassembled WGS sequence"/>
</dbReference>
<evidence type="ECO:0000313" key="5">
    <source>
        <dbReference type="Proteomes" id="UP000434957"/>
    </source>
</evidence>
<evidence type="ECO:0000313" key="4">
    <source>
        <dbReference type="Proteomes" id="UP000429607"/>
    </source>
</evidence>
<name>A0A6A3LW40_9STRA</name>
<dbReference type="EMBL" id="QXFU01000959">
    <property type="protein sequence ID" value="KAE9014999.1"/>
    <property type="molecule type" value="Genomic_DNA"/>
</dbReference>
<evidence type="ECO:0000313" key="2">
    <source>
        <dbReference type="EMBL" id="KAE9020113.1"/>
    </source>
</evidence>
<proteinExistence type="predicted"/>
<dbReference type="Proteomes" id="UP000435112">
    <property type="component" value="Unassembled WGS sequence"/>
</dbReference>
<accession>A0A6A3LW40</accession>
<gene>
    <name evidence="2" type="ORF">PR001_g13691</name>
    <name evidence="1" type="ORF">PR002_g14066</name>
    <name evidence="3" type="ORF">PR003_g15492</name>
</gene>
<dbReference type="AlphaFoldDB" id="A0A6A3LW40"/>